<evidence type="ECO:0000256" key="3">
    <source>
        <dbReference type="SAM" id="MobiDB-lite"/>
    </source>
</evidence>
<accession>A0A7J6H2R1</accession>
<evidence type="ECO:0000256" key="1">
    <source>
        <dbReference type="ARBA" id="ARBA00022741"/>
    </source>
</evidence>
<feature type="region of interest" description="Disordered" evidence="3">
    <location>
        <begin position="1"/>
        <end position="29"/>
    </location>
</feature>
<dbReference type="GO" id="GO:0005730">
    <property type="term" value="C:nucleolus"/>
    <property type="evidence" value="ECO:0007669"/>
    <property type="project" value="TreeGrafter"/>
</dbReference>
<dbReference type="PANTHER" id="PTHR11089:SF9">
    <property type="entry name" value="NUCLEOLAR GTP-BINDING PROTEIN 2"/>
    <property type="match status" value="1"/>
</dbReference>
<evidence type="ECO:0000313" key="5">
    <source>
        <dbReference type="EMBL" id="KAF4389483.1"/>
    </source>
</evidence>
<dbReference type="EMBL" id="JAATIQ010000067">
    <property type="protein sequence ID" value="KAF4389483.1"/>
    <property type="molecule type" value="Genomic_DNA"/>
</dbReference>
<dbReference type="InterPro" id="IPR035979">
    <property type="entry name" value="RBD_domain_sf"/>
</dbReference>
<dbReference type="InterPro" id="IPR006073">
    <property type="entry name" value="GTP-bd"/>
</dbReference>
<name>A0A7J6H2R1_CANSA</name>
<protein>
    <recommendedName>
        <fullName evidence="4">G domain-containing protein</fullName>
    </recommendedName>
</protein>
<dbReference type="SUPFAM" id="SSF54928">
    <property type="entry name" value="RNA-binding domain, RBD"/>
    <property type="match status" value="1"/>
</dbReference>
<dbReference type="GO" id="GO:0005525">
    <property type="term" value="F:GTP binding"/>
    <property type="evidence" value="ECO:0007669"/>
    <property type="project" value="UniProtKB-KW"/>
</dbReference>
<keyword evidence="6" id="KW-1185">Reference proteome</keyword>
<comment type="caution">
    <text evidence="5">The sequence shown here is derived from an EMBL/GenBank/DDBJ whole genome shotgun (WGS) entry which is preliminary data.</text>
</comment>
<proteinExistence type="predicted"/>
<evidence type="ECO:0000259" key="4">
    <source>
        <dbReference type="Pfam" id="PF01926"/>
    </source>
</evidence>
<dbReference type="Proteomes" id="UP000583929">
    <property type="component" value="Unassembled WGS sequence"/>
</dbReference>
<dbReference type="InterPro" id="IPR027417">
    <property type="entry name" value="P-loop_NTPase"/>
</dbReference>
<dbReference type="GO" id="GO:0003676">
    <property type="term" value="F:nucleic acid binding"/>
    <property type="evidence" value="ECO:0007669"/>
    <property type="project" value="InterPro"/>
</dbReference>
<dbReference type="InterPro" id="IPR012677">
    <property type="entry name" value="Nucleotide-bd_a/b_plait_sf"/>
</dbReference>
<dbReference type="SUPFAM" id="SSF52540">
    <property type="entry name" value="P-loop containing nucleoside triphosphate hydrolases"/>
    <property type="match status" value="1"/>
</dbReference>
<reference evidence="5 6" key="1">
    <citation type="journal article" date="2020" name="bioRxiv">
        <title>Sequence and annotation of 42 cannabis genomes reveals extensive copy number variation in cannabinoid synthesis and pathogen resistance genes.</title>
        <authorList>
            <person name="Mckernan K.J."/>
            <person name="Helbert Y."/>
            <person name="Kane L.T."/>
            <person name="Ebling H."/>
            <person name="Zhang L."/>
            <person name="Liu B."/>
            <person name="Eaton Z."/>
            <person name="Mclaughlin S."/>
            <person name="Kingan S."/>
            <person name="Baybayan P."/>
            <person name="Concepcion G."/>
            <person name="Jordan M."/>
            <person name="Riva A."/>
            <person name="Barbazuk W."/>
            <person name="Harkins T."/>
        </authorList>
    </citation>
    <scope>NUCLEOTIDE SEQUENCE [LARGE SCALE GENOMIC DNA]</scope>
    <source>
        <strain evidence="6">cv. Jamaican Lion 4</strain>
        <tissue evidence="5">Leaf</tissue>
    </source>
</reference>
<keyword evidence="2" id="KW-0342">GTP-binding</keyword>
<dbReference type="AlphaFoldDB" id="A0A7J6H2R1"/>
<dbReference type="Gene3D" id="3.30.70.330">
    <property type="match status" value="1"/>
</dbReference>
<evidence type="ECO:0000313" key="6">
    <source>
        <dbReference type="Proteomes" id="UP000583929"/>
    </source>
</evidence>
<organism evidence="5 6">
    <name type="scientific">Cannabis sativa</name>
    <name type="common">Hemp</name>
    <name type="synonym">Marijuana</name>
    <dbReference type="NCBI Taxonomy" id="3483"/>
    <lineage>
        <taxon>Eukaryota</taxon>
        <taxon>Viridiplantae</taxon>
        <taxon>Streptophyta</taxon>
        <taxon>Embryophyta</taxon>
        <taxon>Tracheophyta</taxon>
        <taxon>Spermatophyta</taxon>
        <taxon>Magnoliopsida</taxon>
        <taxon>eudicotyledons</taxon>
        <taxon>Gunneridae</taxon>
        <taxon>Pentapetalae</taxon>
        <taxon>rosids</taxon>
        <taxon>fabids</taxon>
        <taxon>Rosales</taxon>
        <taxon>Cannabaceae</taxon>
        <taxon>Cannabis</taxon>
    </lineage>
</organism>
<dbReference type="Pfam" id="PF01926">
    <property type="entry name" value="MMR_HSR1"/>
    <property type="match status" value="1"/>
</dbReference>
<keyword evidence="1" id="KW-0547">Nucleotide-binding</keyword>
<sequence length="380" mass="42909">MENVFSAHFNHEPECSDVGDASEEASAEGLTEPEFGAWTLSNLESTTEEYPAYHRSMWRPMANHAGKGVLSNGSVVGTWYEGGDQWLNHAGKGVLSNGSVYVCITRDSFRSFFAVNSKATLMFSNLMNDEISESMFWPELPYGSLLSVLRQFACLKSDKQAISVGFVGYFNVGKSSVINTLRTKTVCKVAPIPGETKVWQSITLTKRIFLIDCPGVVYQNNHDTETDIVLKGVVRVTNLEDALEHIGEVLTRVKKERLERAYKIKDCYTKGGDTMQSLTSEDNFVKDKQIGRPKIWFYRDKVTNEPKGDATVTYEDPHAAIAAVEWFNKMEIGCAQIQVLYLTQVAAIYCRFRLFVSYSPFEYQKSKEYTIRLALEKFKN</sequence>
<dbReference type="Gene3D" id="3.40.50.300">
    <property type="entry name" value="P-loop containing nucleotide triphosphate hydrolases"/>
    <property type="match status" value="1"/>
</dbReference>
<feature type="compositionally biased region" description="Acidic residues" evidence="3">
    <location>
        <begin position="15"/>
        <end position="26"/>
    </location>
</feature>
<dbReference type="PANTHER" id="PTHR11089">
    <property type="entry name" value="GTP-BINDING PROTEIN-RELATED"/>
    <property type="match status" value="1"/>
</dbReference>
<gene>
    <name evidence="5" type="ORF">G4B88_006542</name>
</gene>
<evidence type="ECO:0000256" key="2">
    <source>
        <dbReference type="ARBA" id="ARBA00023134"/>
    </source>
</evidence>
<feature type="domain" description="G" evidence="4">
    <location>
        <begin position="164"/>
        <end position="224"/>
    </location>
</feature>
<dbReference type="InterPro" id="IPR050755">
    <property type="entry name" value="TRAFAC_YlqF/YawG_RiboMat"/>
</dbReference>